<dbReference type="GeneID" id="39871441"/>
<gene>
    <name evidence="2" type="primary">PmUG01_14013100</name>
    <name evidence="2" type="ORF">PMUG01_14013100</name>
</gene>
<organism evidence="2 3">
    <name type="scientific">Plasmodium malariae</name>
    <dbReference type="NCBI Taxonomy" id="5858"/>
    <lineage>
        <taxon>Eukaryota</taxon>
        <taxon>Sar</taxon>
        <taxon>Alveolata</taxon>
        <taxon>Apicomplexa</taxon>
        <taxon>Aconoidasida</taxon>
        <taxon>Haemosporida</taxon>
        <taxon>Plasmodiidae</taxon>
        <taxon>Plasmodium</taxon>
        <taxon>Plasmodium (Plasmodium)</taxon>
    </lineage>
</organism>
<feature type="transmembrane region" description="Helical" evidence="1">
    <location>
        <begin position="6"/>
        <end position="25"/>
    </location>
</feature>
<evidence type="ECO:0000313" key="3">
    <source>
        <dbReference type="Proteomes" id="UP000219813"/>
    </source>
</evidence>
<evidence type="ECO:0000256" key="1">
    <source>
        <dbReference type="SAM" id="Phobius"/>
    </source>
</evidence>
<name>A0A1D3TDS1_PLAMA</name>
<reference evidence="2 3" key="1">
    <citation type="submission" date="2016-06" db="EMBL/GenBank/DDBJ databases">
        <authorList>
            <consortium name="Pathogen Informatics"/>
        </authorList>
    </citation>
    <scope>NUCLEOTIDE SEQUENCE [LARGE SCALE GENOMIC DNA]</scope>
</reference>
<keyword evidence="1" id="KW-1133">Transmembrane helix</keyword>
<protein>
    <submittedName>
        <fullName evidence="2">Fam-m protein</fullName>
    </submittedName>
</protein>
<feature type="transmembrane region" description="Helical" evidence="1">
    <location>
        <begin position="159"/>
        <end position="179"/>
    </location>
</feature>
<dbReference type="AlphaFoldDB" id="A0A1D3TDS1"/>
<dbReference type="Proteomes" id="UP000219813">
    <property type="component" value="Chromosome 14"/>
</dbReference>
<accession>A0A1D3TDS1</accession>
<evidence type="ECO:0000313" key="2">
    <source>
        <dbReference type="EMBL" id="SCP03076.1"/>
    </source>
</evidence>
<keyword evidence="1" id="KW-0812">Transmembrane</keyword>
<feature type="transmembrane region" description="Helical" evidence="1">
    <location>
        <begin position="211"/>
        <end position="239"/>
    </location>
</feature>
<sequence length="256" mass="30303">MKQKIKFIIFIKIFLFLLLTWICNFNNDMWTCSKFLDGNCKVGENLDTSNYRSLAKCKKDKYSNNVSLKENFLKNGVNKQKNISNNEKEDKEKNKQSNRGLLNKAQYYTEVIDYNNAMFDGKHFHFEKKWIKKKDYDNFLKRNRRICDISLNKIRFRKYGTGVAMFFIFILLGIGIPILSSLPSLKDIWEKITENEILSKLKAVEGWGDDVLTYLIIALFSVLMVMLAVMLIIGFYRILRNNEKYNKIKLINEKYE</sequence>
<dbReference type="KEGG" id="pmal:PMUG01_14013100"/>
<keyword evidence="3" id="KW-1185">Reference proteome</keyword>
<dbReference type="InterPro" id="IPR022139">
    <property type="entry name" value="Fam-L/Fam-M-like_plasmodium"/>
</dbReference>
<dbReference type="Pfam" id="PF12420">
    <property type="entry name" value="DUF3671"/>
    <property type="match status" value="1"/>
</dbReference>
<dbReference type="VEuPathDB" id="PlasmoDB:PmUG01_14013100"/>
<keyword evidence="1" id="KW-0472">Membrane</keyword>
<dbReference type="EMBL" id="LT594635">
    <property type="protein sequence ID" value="SCP03076.1"/>
    <property type="molecule type" value="Genomic_DNA"/>
</dbReference>
<proteinExistence type="predicted"/>
<dbReference type="RefSeq" id="XP_028864044.1">
    <property type="nucleotide sequence ID" value="XM_029007679.1"/>
</dbReference>